<evidence type="ECO:0000313" key="3">
    <source>
        <dbReference type="Proteomes" id="UP000001396"/>
    </source>
</evidence>
<accession>D3B3U1</accession>
<evidence type="ECO:0000256" key="1">
    <source>
        <dbReference type="SAM" id="MobiDB-lite"/>
    </source>
</evidence>
<feature type="compositionally biased region" description="Low complexity" evidence="1">
    <location>
        <begin position="708"/>
        <end position="719"/>
    </location>
</feature>
<sequence length="813" mass="94576">MYSQPEDNPALICGHEICSRNLYNHRAFAVRSMRIAHEINDFHPCSERCPLKHAKKEKHFPFATFGNDDSIPPELPELDQPDIQEHFEKRRKLQMELRPPNPENIDNHNIFNAPLVNLEQYIDFHDIERENNNYDNHNINNFNIGSKPLLQQQQHHQHHQQQYKYNTHRQHEQQQITPLVDKDDKIVLFLSELAKLSRHSHEISFNDIVESLNMIKHQFFQRSIPVVLNEIKLKFGVNDQDWHNLLDKTNYLVDSGGSSDSSDVSDSDSAESYETDSELDDYHDHDDDHDSTGEVVPVLKSRRSVLELKHQQQQQRLQQQEEQEQLRRQQRQQQISKRNQKQQQPVKQQKKQEDTNSHASSKESSAKFNALSPSKAEDTPTKSSKTHDEPSTPEPRSHPGRPSTNPVEAETISLTKSNIKLSKSPCSIHVIMNTTFQMLRNTAIMFEPKEFRRYDELLYDYNYTKRELVNVNREHLRVSEKNAELKKSISEAAEKIEQLKINKRLAKSYEKDSEILAAMQSDLEQHYSDNDVINVISNHEYLLYKFLQLKHGKRPVSSASKSKTDLETEISNDTDKKVKKLKLSKKTRSDVYRQIDIEGSSELTKLTILWGQYRSLIRVVQSDDFKIRDSQYIRQSYFFGNNYIILFGKHVNLSYIDILVNQLGPFIERHNQIDKLVSLDCRMDVMRKQSFNSHKKYSEKCLEKSAESSNNNNSSNSNNATDIAAQNKKRKSAEGKSTINIIEEVRKFYITQFDENSPNTIYPVVNDCFGSNKVEIGVVKVLRYTMGCKKLYNIITQAVELVIVNDSPMKSPH</sequence>
<dbReference type="Proteomes" id="UP000001396">
    <property type="component" value="Unassembled WGS sequence"/>
</dbReference>
<feature type="compositionally biased region" description="Low complexity" evidence="1">
    <location>
        <begin position="331"/>
        <end position="347"/>
    </location>
</feature>
<name>D3B3U1_HETP5</name>
<organism evidence="2 3">
    <name type="scientific">Heterostelium pallidum (strain ATCC 26659 / Pp 5 / PN500)</name>
    <name type="common">Cellular slime mold</name>
    <name type="synonym">Polysphondylium pallidum</name>
    <dbReference type="NCBI Taxonomy" id="670386"/>
    <lineage>
        <taxon>Eukaryota</taxon>
        <taxon>Amoebozoa</taxon>
        <taxon>Evosea</taxon>
        <taxon>Eumycetozoa</taxon>
        <taxon>Dictyostelia</taxon>
        <taxon>Acytosteliales</taxon>
        <taxon>Acytosteliaceae</taxon>
        <taxon>Heterostelium</taxon>
    </lineage>
</organism>
<dbReference type="InParanoid" id="D3B3U1"/>
<dbReference type="GeneID" id="31358585"/>
<dbReference type="GO" id="GO:0016592">
    <property type="term" value="C:mediator complex"/>
    <property type="evidence" value="ECO:0007669"/>
    <property type="project" value="TreeGrafter"/>
</dbReference>
<feature type="compositionally biased region" description="Basic and acidic residues" evidence="1">
    <location>
        <begin position="375"/>
        <end position="390"/>
    </location>
</feature>
<dbReference type="RefSeq" id="XP_020436106.1">
    <property type="nucleotide sequence ID" value="XM_020574034.1"/>
</dbReference>
<feature type="region of interest" description="Disordered" evidence="1">
    <location>
        <begin position="702"/>
        <end position="731"/>
    </location>
</feature>
<dbReference type="InterPro" id="IPR051647">
    <property type="entry name" value="Mediator_comp_sub12"/>
</dbReference>
<comment type="caution">
    <text evidence="2">The sequence shown here is derived from an EMBL/GenBank/DDBJ whole genome shotgun (WGS) entry which is preliminary data.</text>
</comment>
<proteinExistence type="predicted"/>
<feature type="compositionally biased region" description="Basic and acidic residues" evidence="1">
    <location>
        <begin position="350"/>
        <end position="365"/>
    </location>
</feature>
<protein>
    <submittedName>
        <fullName evidence="2">Uncharacterized protein</fullName>
    </submittedName>
</protein>
<dbReference type="PANTHER" id="PTHR46007">
    <property type="entry name" value="MEDIATOR OF RNA POLYMERASE II TRANSCRIPTION SUBUNIT 12"/>
    <property type="match status" value="1"/>
</dbReference>
<dbReference type="PANTHER" id="PTHR46007:SF8">
    <property type="entry name" value="C2H2-TYPE DOMAIN-CONTAINING PROTEIN"/>
    <property type="match status" value="1"/>
</dbReference>
<gene>
    <name evidence="2" type="ORF">PPL_03062</name>
</gene>
<dbReference type="GO" id="GO:0003713">
    <property type="term" value="F:transcription coactivator activity"/>
    <property type="evidence" value="ECO:0007669"/>
    <property type="project" value="TreeGrafter"/>
</dbReference>
<feature type="compositionally biased region" description="Acidic residues" evidence="1">
    <location>
        <begin position="263"/>
        <end position="279"/>
    </location>
</feature>
<dbReference type="AlphaFoldDB" id="D3B3U1"/>
<reference evidence="2 3" key="1">
    <citation type="journal article" date="2011" name="Genome Res.">
        <title>Phylogeny-wide analysis of social amoeba genomes highlights ancient origins for complex intercellular communication.</title>
        <authorList>
            <person name="Heidel A.J."/>
            <person name="Lawal H.M."/>
            <person name="Felder M."/>
            <person name="Schilde C."/>
            <person name="Helps N.R."/>
            <person name="Tunggal B."/>
            <person name="Rivero F."/>
            <person name="John U."/>
            <person name="Schleicher M."/>
            <person name="Eichinger L."/>
            <person name="Platzer M."/>
            <person name="Noegel A.A."/>
            <person name="Schaap P."/>
            <person name="Gloeckner G."/>
        </authorList>
    </citation>
    <scope>NUCLEOTIDE SEQUENCE [LARGE SCALE GENOMIC DNA]</scope>
    <source>
        <strain evidence="3">ATCC 26659 / Pp 5 / PN500</strain>
    </source>
</reference>
<dbReference type="GO" id="GO:0045944">
    <property type="term" value="P:positive regulation of transcription by RNA polymerase II"/>
    <property type="evidence" value="ECO:0007669"/>
    <property type="project" value="TreeGrafter"/>
</dbReference>
<dbReference type="EMBL" id="ADBJ01000010">
    <property type="protein sequence ID" value="EFA83989.1"/>
    <property type="molecule type" value="Genomic_DNA"/>
</dbReference>
<feature type="region of interest" description="Disordered" evidence="1">
    <location>
        <begin position="318"/>
        <end position="409"/>
    </location>
</feature>
<feature type="compositionally biased region" description="Basic and acidic residues" evidence="1">
    <location>
        <begin position="280"/>
        <end position="292"/>
    </location>
</feature>
<keyword evidence="3" id="KW-1185">Reference proteome</keyword>
<evidence type="ECO:0000313" key="2">
    <source>
        <dbReference type="EMBL" id="EFA83989.1"/>
    </source>
</evidence>
<dbReference type="STRING" id="670386.D3B3U1"/>
<feature type="region of interest" description="Disordered" evidence="1">
    <location>
        <begin position="255"/>
        <end position="293"/>
    </location>
</feature>